<evidence type="ECO:0000313" key="2">
    <source>
        <dbReference type="Proteomes" id="UP000831390"/>
    </source>
</evidence>
<dbReference type="RefSeq" id="WP_243514791.1">
    <property type="nucleotide sequence ID" value="NZ_CP094534.1"/>
</dbReference>
<name>A0ABY4B7X2_9BACT</name>
<gene>
    <name evidence="1" type="ORF">MTP16_00215</name>
</gene>
<evidence type="ECO:0000313" key="1">
    <source>
        <dbReference type="EMBL" id="UOE34091.1"/>
    </source>
</evidence>
<protein>
    <recommendedName>
        <fullName evidence="3">HEAT repeat domain-containing protein</fullName>
    </recommendedName>
</protein>
<evidence type="ECO:0008006" key="3">
    <source>
        <dbReference type="Google" id="ProtNLM"/>
    </source>
</evidence>
<dbReference type="EMBL" id="CP094534">
    <property type="protein sequence ID" value="UOE34091.1"/>
    <property type="molecule type" value="Genomic_DNA"/>
</dbReference>
<accession>A0ABY4B7X2</accession>
<reference evidence="1 2" key="1">
    <citation type="submission" date="2022-03" db="EMBL/GenBank/DDBJ databases">
        <title>Hymenobactersp. isolated from the air.</title>
        <authorList>
            <person name="Won M."/>
            <person name="Kwon S.-W."/>
        </authorList>
    </citation>
    <scope>NUCLEOTIDE SEQUENCE [LARGE SCALE GENOMIC DNA]</scope>
    <source>
        <strain evidence="1 2">KACC 22596</strain>
    </source>
</reference>
<sequence>MGEWNSWHIQYKADGAGLSLLTPAERLQAETELLLALEAPADPRPLLGLAYLSSRKALPGLNRCFSSQSQHAWTTHALRAIAAIDPYALDQQQLLRQLAHGRPHASPFSDPLIDILLGLRLYFPLSLLERPVIDQIFQLMRHKKALVRSHALQTLRELYALPTAAQETATDLERSTNDPVFQLISPDDRPADYDSAIRLLRQQTENIALI</sequence>
<proteinExistence type="predicted"/>
<organism evidence="1 2">
    <name type="scientific">Hymenobacter monticola</name>
    <dbReference type="NCBI Taxonomy" id="1705399"/>
    <lineage>
        <taxon>Bacteria</taxon>
        <taxon>Pseudomonadati</taxon>
        <taxon>Bacteroidota</taxon>
        <taxon>Cytophagia</taxon>
        <taxon>Cytophagales</taxon>
        <taxon>Hymenobacteraceae</taxon>
        <taxon>Hymenobacter</taxon>
    </lineage>
</organism>
<dbReference type="Proteomes" id="UP000831390">
    <property type="component" value="Chromosome"/>
</dbReference>
<keyword evidence="2" id="KW-1185">Reference proteome</keyword>